<evidence type="ECO:0000313" key="4">
    <source>
        <dbReference type="Proteomes" id="UP000177870"/>
    </source>
</evidence>
<sequence>MTIKNTNSKNHSINLILWGLAFQFIPLLTFGLIAEIFKSFLYSLSPSLKLIIILLILGLFFYGYVSIVKGCRLYIYDKGYPSNWGWLGLLSFWGLSVLLLFPTKKTKFDSEKSLAKDSINAPFNKFNIPEFFLFWFLGFPIYILTIVRLFYLVNNRDFSEIIKNANFNTVISVIIWLIIGLFLFFNLRRVGFDLIKFGIFNLVIVKQTSNLKLMILIVFFEYTFAENFNSLNLYYISFIFPDYVEKLINDSYFTNIIGILFWSFLVIVCAPLLEELIYRGIILQKWAMKWGIKAGIVTSSLLFAIYHCRFDIVWLFILGTICCVLYFKTGQLIVPIIFHGLHNTIWTIFRIGHYYSRLNGELISINDYQASMEPLLGQKAVIAAISFAVIMVFLYRNFPKQDDILPYYRNPK</sequence>
<dbReference type="PANTHER" id="PTHR43592">
    <property type="entry name" value="CAAX AMINO TERMINAL PROTEASE"/>
    <property type="match status" value="1"/>
</dbReference>
<dbReference type="PANTHER" id="PTHR43592:SF15">
    <property type="entry name" value="CAAX AMINO TERMINAL PROTEASE FAMILY PROTEIN"/>
    <property type="match status" value="1"/>
</dbReference>
<evidence type="ECO:0000259" key="2">
    <source>
        <dbReference type="Pfam" id="PF02517"/>
    </source>
</evidence>
<dbReference type="GO" id="GO:0004175">
    <property type="term" value="F:endopeptidase activity"/>
    <property type="evidence" value="ECO:0007669"/>
    <property type="project" value="UniProtKB-ARBA"/>
</dbReference>
<feature type="transmembrane region" description="Helical" evidence="1">
    <location>
        <begin position="46"/>
        <end position="64"/>
    </location>
</feature>
<protein>
    <recommendedName>
        <fullName evidence="2">CAAX prenyl protease 2/Lysostaphin resistance protein A-like domain-containing protein</fullName>
    </recommendedName>
</protein>
<feature type="transmembrane region" description="Helical" evidence="1">
    <location>
        <begin position="375"/>
        <end position="395"/>
    </location>
</feature>
<feature type="transmembrane region" description="Helical" evidence="1">
    <location>
        <begin position="15"/>
        <end position="34"/>
    </location>
</feature>
<proteinExistence type="predicted"/>
<dbReference type="OrthoDB" id="9782250at2"/>
<feature type="transmembrane region" description="Helical" evidence="1">
    <location>
        <begin position="165"/>
        <end position="187"/>
    </location>
</feature>
<feature type="transmembrane region" description="Helical" evidence="1">
    <location>
        <begin position="312"/>
        <end position="329"/>
    </location>
</feature>
<keyword evidence="1" id="KW-1133">Transmembrane helix</keyword>
<keyword evidence="1" id="KW-0812">Transmembrane</keyword>
<dbReference type="AlphaFoldDB" id="A0A1D8U155"/>
<feature type="transmembrane region" description="Helical" evidence="1">
    <location>
        <begin position="84"/>
        <end position="102"/>
    </location>
</feature>
<dbReference type="KEGG" id="mpro:BJP34_32785"/>
<feature type="transmembrane region" description="Helical" evidence="1">
    <location>
        <begin position="286"/>
        <end position="306"/>
    </location>
</feature>
<dbReference type="GO" id="GO:0080120">
    <property type="term" value="P:CAAX-box protein maturation"/>
    <property type="evidence" value="ECO:0007669"/>
    <property type="project" value="UniProtKB-ARBA"/>
</dbReference>
<accession>A0A1D8U155</accession>
<organism evidence="3 4">
    <name type="scientific">Moorena producens PAL-8-15-08-1</name>
    <dbReference type="NCBI Taxonomy" id="1458985"/>
    <lineage>
        <taxon>Bacteria</taxon>
        <taxon>Bacillati</taxon>
        <taxon>Cyanobacteriota</taxon>
        <taxon>Cyanophyceae</taxon>
        <taxon>Coleofasciculales</taxon>
        <taxon>Coleofasciculaceae</taxon>
        <taxon>Moorena</taxon>
    </lineage>
</organism>
<dbReference type="STRING" id="1458985.BJP34_32785"/>
<evidence type="ECO:0000256" key="1">
    <source>
        <dbReference type="SAM" id="Phobius"/>
    </source>
</evidence>
<gene>
    <name evidence="3" type="ORF">BJP34_32785</name>
</gene>
<feature type="domain" description="CAAX prenyl protease 2/Lysostaphin resistance protein A-like" evidence="2">
    <location>
        <begin position="259"/>
        <end position="345"/>
    </location>
</feature>
<dbReference type="Pfam" id="PF02517">
    <property type="entry name" value="Rce1-like"/>
    <property type="match status" value="1"/>
</dbReference>
<dbReference type="InterPro" id="IPR003675">
    <property type="entry name" value="Rce1/LyrA-like_dom"/>
</dbReference>
<dbReference type="EMBL" id="CP017599">
    <property type="protein sequence ID" value="AOX03575.1"/>
    <property type="molecule type" value="Genomic_DNA"/>
</dbReference>
<feature type="transmembrane region" description="Helical" evidence="1">
    <location>
        <begin position="252"/>
        <end position="274"/>
    </location>
</feature>
<dbReference type="Proteomes" id="UP000177870">
    <property type="component" value="Chromosome"/>
</dbReference>
<evidence type="ECO:0000313" key="3">
    <source>
        <dbReference type="EMBL" id="AOX03575.1"/>
    </source>
</evidence>
<dbReference type="RefSeq" id="WP_070395947.1">
    <property type="nucleotide sequence ID" value="NZ_CP017599.1"/>
</dbReference>
<keyword evidence="1" id="KW-0472">Membrane</keyword>
<reference evidence="4" key="1">
    <citation type="submission" date="2016-10" db="EMBL/GenBank/DDBJ databases">
        <title>Comparative genomics uncovers the prolific and rare metabolic potential of the cyanobacterial genus Moorea.</title>
        <authorList>
            <person name="Leao T."/>
            <person name="Castelao G."/>
            <person name="Korobeynikov A."/>
            <person name="Monroe E.A."/>
            <person name="Podell S."/>
            <person name="Glukhov E."/>
            <person name="Allen E."/>
            <person name="Gerwick W.H."/>
            <person name="Gerwick L."/>
        </authorList>
    </citation>
    <scope>NUCLEOTIDE SEQUENCE [LARGE SCALE GENOMIC DNA]</scope>
    <source>
        <strain evidence="4">PAL-8-15-08-1</strain>
    </source>
</reference>
<feature type="transmembrane region" description="Helical" evidence="1">
    <location>
        <begin position="132"/>
        <end position="153"/>
    </location>
</feature>
<name>A0A1D8U155_9CYAN</name>